<dbReference type="InterPro" id="IPR000182">
    <property type="entry name" value="GNAT_dom"/>
</dbReference>
<reference evidence="3" key="1">
    <citation type="submission" date="2025-08" db="UniProtKB">
        <authorList>
            <consortium name="RefSeq"/>
        </authorList>
    </citation>
    <scope>IDENTIFICATION</scope>
</reference>
<dbReference type="Gene3D" id="3.40.630.30">
    <property type="match status" value="1"/>
</dbReference>
<dbReference type="RefSeq" id="XP_003742355.1">
    <property type="nucleotide sequence ID" value="XM_003742307.1"/>
</dbReference>
<gene>
    <name evidence="3" type="primary">LOC100897883</name>
</gene>
<dbReference type="GeneID" id="100897883"/>
<name>A0AAJ6VXU0_9ACAR</name>
<evidence type="ECO:0000313" key="3">
    <source>
        <dbReference type="RefSeq" id="XP_003742355.1"/>
    </source>
</evidence>
<dbReference type="SUPFAM" id="SSF55729">
    <property type="entry name" value="Acyl-CoA N-acyltransferases (Nat)"/>
    <property type="match status" value="1"/>
</dbReference>
<dbReference type="Proteomes" id="UP000694867">
    <property type="component" value="Unplaced"/>
</dbReference>
<dbReference type="PANTHER" id="PTHR47237:SF1">
    <property type="entry name" value="SLL0310 PROTEIN"/>
    <property type="match status" value="1"/>
</dbReference>
<evidence type="ECO:0000259" key="1">
    <source>
        <dbReference type="PROSITE" id="PS51186"/>
    </source>
</evidence>
<dbReference type="GO" id="GO:0016747">
    <property type="term" value="F:acyltransferase activity, transferring groups other than amino-acyl groups"/>
    <property type="evidence" value="ECO:0007669"/>
    <property type="project" value="InterPro"/>
</dbReference>
<proteinExistence type="predicted"/>
<dbReference type="PROSITE" id="PS51186">
    <property type="entry name" value="GNAT"/>
    <property type="match status" value="1"/>
</dbReference>
<dbReference type="Pfam" id="PF00583">
    <property type="entry name" value="Acetyltransf_1"/>
    <property type="match status" value="1"/>
</dbReference>
<evidence type="ECO:0000313" key="2">
    <source>
        <dbReference type="Proteomes" id="UP000694867"/>
    </source>
</evidence>
<dbReference type="KEGG" id="goe:100897883"/>
<dbReference type="CDD" id="cd04301">
    <property type="entry name" value="NAT_SF"/>
    <property type="match status" value="1"/>
</dbReference>
<organism evidence="2 3">
    <name type="scientific">Galendromus occidentalis</name>
    <name type="common">western predatory mite</name>
    <dbReference type="NCBI Taxonomy" id="34638"/>
    <lineage>
        <taxon>Eukaryota</taxon>
        <taxon>Metazoa</taxon>
        <taxon>Ecdysozoa</taxon>
        <taxon>Arthropoda</taxon>
        <taxon>Chelicerata</taxon>
        <taxon>Arachnida</taxon>
        <taxon>Acari</taxon>
        <taxon>Parasitiformes</taxon>
        <taxon>Mesostigmata</taxon>
        <taxon>Gamasina</taxon>
        <taxon>Phytoseioidea</taxon>
        <taxon>Phytoseiidae</taxon>
        <taxon>Typhlodrominae</taxon>
        <taxon>Galendromus</taxon>
    </lineage>
</organism>
<dbReference type="Gene3D" id="3.40.630.90">
    <property type="match status" value="1"/>
</dbReference>
<dbReference type="PANTHER" id="PTHR47237">
    <property type="entry name" value="SLL0310 PROTEIN"/>
    <property type="match status" value="1"/>
</dbReference>
<dbReference type="InterPro" id="IPR041496">
    <property type="entry name" value="YitH/HolE_GNAT"/>
</dbReference>
<dbReference type="InterPro" id="IPR052729">
    <property type="entry name" value="Acyl/Acetyltrans_Enzymes"/>
</dbReference>
<sequence length="308" mass="34125">MAKSLADQVDIRPLRANEVKFAVDIWKEQGLEEGLHTLQLWHQTDPEGFVGAVLKDTGEVVGSCAAIKQREDLYFVGLYAVRTELQGRGIGMKMWEYAMKRVGDNNAGLNAVPKHLSTYRDHAGFSHVAAFNTWVYAAPWGELNIDSLASLKDDSVEIRRVNVGDDEVLGMLVDYDEKVHSFRRERAIRVTMDDDDGILLASFGANGVIVGFGKISTNIQEGALVGPLYANSLPIARGLLHALVTEFSPSRVNVTAFAMDGNPDSCRLTEELGLKKLMAVPRCYRNPDVPKADFKKVYAHHTLNFSLF</sequence>
<protein>
    <submittedName>
        <fullName evidence="3">Uncharacterized protein LOC100897883</fullName>
    </submittedName>
</protein>
<dbReference type="AlphaFoldDB" id="A0AAJ6VXU0"/>
<dbReference type="InterPro" id="IPR016181">
    <property type="entry name" value="Acyl_CoA_acyltransferase"/>
</dbReference>
<dbReference type="Pfam" id="PF18014">
    <property type="entry name" value="Acetyltransf_18"/>
    <property type="match status" value="1"/>
</dbReference>
<keyword evidence="2" id="KW-1185">Reference proteome</keyword>
<feature type="domain" description="N-acetyltransferase" evidence="1">
    <location>
        <begin position="9"/>
        <end position="146"/>
    </location>
</feature>
<accession>A0AAJ6VXU0</accession>